<dbReference type="Proteomes" id="UP000191980">
    <property type="component" value="Unassembled WGS sequence"/>
</dbReference>
<keyword evidence="1" id="KW-0472">Membrane</keyword>
<dbReference type="InterPro" id="IPR034756">
    <property type="entry name" value="T2SSM_b"/>
</dbReference>
<comment type="caution">
    <text evidence="2">The sequence shown here is derived from an EMBL/GenBank/DDBJ whole genome shotgun (WGS) entry which is preliminary data.</text>
</comment>
<keyword evidence="1" id="KW-1133">Transmembrane helix</keyword>
<dbReference type="RefSeq" id="WP_080521320.1">
    <property type="nucleotide sequence ID" value="NZ_LPUF01000001.1"/>
</dbReference>
<evidence type="ECO:0000313" key="3">
    <source>
        <dbReference type="Proteomes" id="UP000191980"/>
    </source>
</evidence>
<feature type="transmembrane region" description="Helical" evidence="1">
    <location>
        <begin position="12"/>
        <end position="33"/>
    </location>
</feature>
<evidence type="ECO:0000313" key="2">
    <source>
        <dbReference type="EMBL" id="OQK16695.1"/>
    </source>
</evidence>
<name>A0A1V8M561_9GAMM</name>
<dbReference type="STRING" id="1420851.AU255_01960"/>
<sequence>MQTLNNTQQRWLALGLLFGIIISISALVVLPWLNSLNEINADIDEQVFRIKRYQRVIASREEVLIDIEQGRKEINALGYFNTQESSSLATAELQNSIKAMAVNAGGELSSSQVLPNKEQDGLVRITVKVKLTGDMEMLRSLLYEIEDKKPLLIIDHITVIPGPKRRNRKTRKIVETGNVVVTLEVSSYMRKQM</sequence>
<organism evidence="2 3">
    <name type="scientific">Methyloprofundus sedimenti</name>
    <dbReference type="NCBI Taxonomy" id="1420851"/>
    <lineage>
        <taxon>Bacteria</taxon>
        <taxon>Pseudomonadati</taxon>
        <taxon>Pseudomonadota</taxon>
        <taxon>Gammaproteobacteria</taxon>
        <taxon>Methylococcales</taxon>
        <taxon>Methylococcaceae</taxon>
        <taxon>Methyloprofundus</taxon>
    </lineage>
</organism>
<reference evidence="2 3" key="1">
    <citation type="submission" date="2015-12" db="EMBL/GenBank/DDBJ databases">
        <authorList>
            <person name="Shamseldin A."/>
            <person name="Moawad H."/>
            <person name="Abd El-Rahim W.M."/>
            <person name="Sadowsky M.J."/>
        </authorList>
    </citation>
    <scope>NUCLEOTIDE SEQUENCE [LARGE SCALE GENOMIC DNA]</scope>
    <source>
        <strain evidence="2 3">WF1</strain>
    </source>
</reference>
<dbReference type="OrthoDB" id="5566245at2"/>
<keyword evidence="3" id="KW-1185">Reference proteome</keyword>
<dbReference type="InterPro" id="IPR014717">
    <property type="entry name" value="Transl_elong_EF1B/ribsomal_bS6"/>
</dbReference>
<accession>A0A1V8M561</accession>
<dbReference type="EMBL" id="LPUF01000001">
    <property type="protein sequence ID" value="OQK16695.1"/>
    <property type="molecule type" value="Genomic_DNA"/>
</dbReference>
<keyword evidence="1" id="KW-0812">Transmembrane</keyword>
<dbReference type="NCBIfam" id="NF040576">
    <property type="entry name" value="T2SS_GspM_XpsM"/>
    <property type="match status" value="1"/>
</dbReference>
<dbReference type="Gene3D" id="3.30.70.60">
    <property type="match status" value="1"/>
</dbReference>
<protein>
    <recommendedName>
        <fullName evidence="4">General secretion pathway protein GspM</fullName>
    </recommendedName>
</protein>
<dbReference type="AlphaFoldDB" id="A0A1V8M561"/>
<proteinExistence type="predicted"/>
<evidence type="ECO:0000256" key="1">
    <source>
        <dbReference type="SAM" id="Phobius"/>
    </source>
</evidence>
<gene>
    <name evidence="2" type="ORF">AU255_01960</name>
</gene>
<evidence type="ECO:0008006" key="4">
    <source>
        <dbReference type="Google" id="ProtNLM"/>
    </source>
</evidence>
<dbReference type="Pfam" id="PF10741">
    <property type="entry name" value="T2SSM_b"/>
    <property type="match status" value="1"/>
</dbReference>